<feature type="region of interest" description="Disordered" evidence="1">
    <location>
        <begin position="223"/>
        <end position="245"/>
    </location>
</feature>
<reference evidence="2 3" key="1">
    <citation type="submission" date="2023-07" db="EMBL/GenBank/DDBJ databases">
        <title>Comparative genomics of wheat-associated soil bacteria to identify genetic determinants of phenazine resistance.</title>
        <authorList>
            <person name="Mouncey N."/>
        </authorList>
    </citation>
    <scope>NUCLEOTIDE SEQUENCE [LARGE SCALE GENOMIC DNA]</scope>
    <source>
        <strain evidence="2 3">B3I12</strain>
    </source>
</reference>
<evidence type="ECO:0000313" key="3">
    <source>
        <dbReference type="Proteomes" id="UP001232755"/>
    </source>
</evidence>
<evidence type="ECO:0000256" key="1">
    <source>
        <dbReference type="SAM" id="MobiDB-lite"/>
    </source>
</evidence>
<name>A0ABU0QKV9_9ACTN</name>
<gene>
    <name evidence="2" type="ORF">QF034_002242</name>
</gene>
<dbReference type="RefSeq" id="WP_307174808.1">
    <property type="nucleotide sequence ID" value="NZ_JAUSYP010000001.1"/>
</dbReference>
<accession>A0ABU0QKV9</accession>
<keyword evidence="3" id="KW-1185">Reference proteome</keyword>
<dbReference type="EMBL" id="JAUSYP010000001">
    <property type="protein sequence ID" value="MDQ0748011.1"/>
    <property type="molecule type" value="Genomic_DNA"/>
</dbReference>
<evidence type="ECO:0000313" key="2">
    <source>
        <dbReference type="EMBL" id="MDQ0748011.1"/>
    </source>
</evidence>
<dbReference type="InterPro" id="IPR046485">
    <property type="entry name" value="DUF6578"/>
</dbReference>
<organism evidence="2 3">
    <name type="scientific">Streptomyces africanus</name>
    <dbReference type="NCBI Taxonomy" id="231024"/>
    <lineage>
        <taxon>Bacteria</taxon>
        <taxon>Bacillati</taxon>
        <taxon>Actinomycetota</taxon>
        <taxon>Actinomycetes</taxon>
        <taxon>Kitasatosporales</taxon>
        <taxon>Streptomycetaceae</taxon>
        <taxon>Streptomyces</taxon>
    </lineage>
</organism>
<dbReference type="Proteomes" id="UP001232755">
    <property type="component" value="Unassembled WGS sequence"/>
</dbReference>
<dbReference type="Pfam" id="PF20218">
    <property type="entry name" value="DUF6578"/>
    <property type="match status" value="1"/>
</dbReference>
<proteinExistence type="predicted"/>
<protein>
    <submittedName>
        <fullName evidence="2">Uncharacterized protein</fullName>
    </submittedName>
</protein>
<comment type="caution">
    <text evidence="2">The sequence shown here is derived from an EMBL/GenBank/DDBJ whole genome shotgun (WGS) entry which is preliminary data.</text>
</comment>
<sequence length="245" mass="26384">MGLWHVFYADWQMECCGTPFSVGEDVSWPLMLVDSGSVLGGGWHDQLTEVAGPVEDVGGVRVVREETGLTAALAADPDSEEDLRPKPGDWIRSVGMLSVERHGAVWPRAEGRVRAVQVLTQVYAESAPGSRSWEPVHGERGLRAVDRCPKWFTETEGERGADGRGRRSREPGVVVTLDVPGTDSWLSHAVREARGIPHQGAEPGAETAGLAAADLADLLRTLSTVAGPRGRRGRSRSGGRRGRHA</sequence>
<feature type="compositionally biased region" description="Basic residues" evidence="1">
    <location>
        <begin position="229"/>
        <end position="245"/>
    </location>
</feature>